<name>A0A0F9D9I3_9ZZZZ</name>
<dbReference type="SUPFAM" id="SSF47323">
    <property type="entry name" value="Anticodon-binding domain of a subclass of class I aminoacyl-tRNA synthetases"/>
    <property type="match status" value="1"/>
</dbReference>
<dbReference type="Gene3D" id="1.20.120.1910">
    <property type="entry name" value="Cysteine-tRNA ligase, C-terminal anti-codon recognition domain"/>
    <property type="match status" value="1"/>
</dbReference>
<dbReference type="Pfam" id="PF23493">
    <property type="entry name" value="CysS_C"/>
    <property type="match status" value="1"/>
</dbReference>
<evidence type="ECO:0000259" key="1">
    <source>
        <dbReference type="PROSITE" id="PS50151"/>
    </source>
</evidence>
<organism evidence="2">
    <name type="scientific">marine sediment metagenome</name>
    <dbReference type="NCBI Taxonomy" id="412755"/>
    <lineage>
        <taxon>unclassified sequences</taxon>
        <taxon>metagenomes</taxon>
        <taxon>ecological metagenomes</taxon>
    </lineage>
</organism>
<comment type="caution">
    <text evidence="2">The sequence shown here is derived from an EMBL/GenBank/DDBJ whole genome shotgun (WGS) entry which is preliminary data.</text>
</comment>
<dbReference type="GO" id="GO:0005524">
    <property type="term" value="F:ATP binding"/>
    <property type="evidence" value="ECO:0007669"/>
    <property type="project" value="InterPro"/>
</dbReference>
<dbReference type="AlphaFoldDB" id="A0A0F9D9I3"/>
<feature type="domain" description="UVR" evidence="1">
    <location>
        <begin position="13"/>
        <end position="48"/>
    </location>
</feature>
<feature type="non-terminal residue" evidence="2">
    <location>
        <position position="1"/>
    </location>
</feature>
<dbReference type="InterPro" id="IPR056411">
    <property type="entry name" value="CysS_C"/>
</dbReference>
<sequence>FQDRPSQAQGVDKELVEKLIKQRNSARDEKNFETADAIRDKLSELGVSLEDVHGKTIWHEKQQSMEAEEA</sequence>
<proteinExistence type="predicted"/>
<gene>
    <name evidence="2" type="ORF">LCGC14_2226840</name>
</gene>
<dbReference type="InterPro" id="IPR009080">
    <property type="entry name" value="tRNAsynth_Ia_anticodon-bd"/>
</dbReference>
<accession>A0A0F9D9I3</accession>
<protein>
    <recommendedName>
        <fullName evidence="1">UVR domain-containing protein</fullName>
    </recommendedName>
</protein>
<dbReference type="GO" id="GO:0006418">
    <property type="term" value="P:tRNA aminoacylation for protein translation"/>
    <property type="evidence" value="ECO:0007669"/>
    <property type="project" value="InterPro"/>
</dbReference>
<dbReference type="InterPro" id="IPR001943">
    <property type="entry name" value="UVR_dom"/>
</dbReference>
<dbReference type="PROSITE" id="PS50151">
    <property type="entry name" value="UVR"/>
    <property type="match status" value="1"/>
</dbReference>
<dbReference type="EMBL" id="LAZR01029875">
    <property type="protein sequence ID" value="KKL58289.1"/>
    <property type="molecule type" value="Genomic_DNA"/>
</dbReference>
<dbReference type="GO" id="GO:0004812">
    <property type="term" value="F:aminoacyl-tRNA ligase activity"/>
    <property type="evidence" value="ECO:0007669"/>
    <property type="project" value="InterPro"/>
</dbReference>
<evidence type="ECO:0000313" key="2">
    <source>
        <dbReference type="EMBL" id="KKL58289.1"/>
    </source>
</evidence>
<reference evidence="2" key="1">
    <citation type="journal article" date="2015" name="Nature">
        <title>Complex archaea that bridge the gap between prokaryotes and eukaryotes.</title>
        <authorList>
            <person name="Spang A."/>
            <person name="Saw J.H."/>
            <person name="Jorgensen S.L."/>
            <person name="Zaremba-Niedzwiedzka K."/>
            <person name="Martijn J."/>
            <person name="Lind A.E."/>
            <person name="van Eijk R."/>
            <person name="Schleper C."/>
            <person name="Guy L."/>
            <person name="Ettema T.J."/>
        </authorList>
    </citation>
    <scope>NUCLEOTIDE SEQUENCE</scope>
</reference>